<dbReference type="GO" id="GO:0003700">
    <property type="term" value="F:DNA-binding transcription factor activity"/>
    <property type="evidence" value="ECO:0007669"/>
    <property type="project" value="InterPro"/>
</dbReference>
<dbReference type="PANTHER" id="PTHR43280:SF32">
    <property type="entry name" value="TRANSCRIPTIONAL REGULATORY PROTEIN"/>
    <property type="match status" value="1"/>
</dbReference>
<proteinExistence type="predicted"/>
<feature type="domain" description="HTH araC/xylS-type" evidence="4">
    <location>
        <begin position="185"/>
        <end position="283"/>
    </location>
</feature>
<dbReference type="Gene3D" id="1.10.10.60">
    <property type="entry name" value="Homeodomain-like"/>
    <property type="match status" value="1"/>
</dbReference>
<dbReference type="KEGG" id="aup:AsAng_0021740"/>
<reference evidence="5" key="1">
    <citation type="submission" date="2022-09" db="EMBL/GenBank/DDBJ databases">
        <title>Aureispira anguillicida sp. nov., isolated from Leptocephalus of Japanese eel Anguilla japonica.</title>
        <authorList>
            <person name="Yuasa K."/>
            <person name="Mekata T."/>
            <person name="Ikunari K."/>
        </authorList>
    </citation>
    <scope>NUCLEOTIDE SEQUENCE</scope>
    <source>
        <strain evidence="5">EL160426</strain>
    </source>
</reference>
<protein>
    <submittedName>
        <fullName evidence="5">AraC family transcriptional regulator</fullName>
    </submittedName>
</protein>
<dbReference type="PROSITE" id="PS01124">
    <property type="entry name" value="HTH_ARAC_FAMILY_2"/>
    <property type="match status" value="1"/>
</dbReference>
<dbReference type="InterPro" id="IPR018060">
    <property type="entry name" value="HTH_AraC"/>
</dbReference>
<accession>A0A915YEA5</accession>
<dbReference type="Pfam" id="PF12833">
    <property type="entry name" value="HTH_18"/>
    <property type="match status" value="1"/>
</dbReference>
<evidence type="ECO:0000313" key="6">
    <source>
        <dbReference type="Proteomes" id="UP001060919"/>
    </source>
</evidence>
<gene>
    <name evidence="5" type="ORF">AsAng_0021740</name>
</gene>
<dbReference type="AlphaFoldDB" id="A0A915YEA5"/>
<dbReference type="Proteomes" id="UP001060919">
    <property type="component" value="Chromosome"/>
</dbReference>
<evidence type="ECO:0000259" key="4">
    <source>
        <dbReference type="PROSITE" id="PS01124"/>
    </source>
</evidence>
<dbReference type="RefSeq" id="WP_264792637.1">
    <property type="nucleotide sequence ID" value="NZ_AP026867.1"/>
</dbReference>
<name>A0A915YEA5_9BACT</name>
<dbReference type="SMART" id="SM00342">
    <property type="entry name" value="HTH_ARAC"/>
    <property type="match status" value="1"/>
</dbReference>
<organism evidence="5 6">
    <name type="scientific">Aureispira anguillae</name>
    <dbReference type="NCBI Taxonomy" id="2864201"/>
    <lineage>
        <taxon>Bacteria</taxon>
        <taxon>Pseudomonadati</taxon>
        <taxon>Bacteroidota</taxon>
        <taxon>Saprospiria</taxon>
        <taxon>Saprospirales</taxon>
        <taxon>Saprospiraceae</taxon>
        <taxon>Aureispira</taxon>
    </lineage>
</organism>
<evidence type="ECO:0000256" key="1">
    <source>
        <dbReference type="ARBA" id="ARBA00023015"/>
    </source>
</evidence>
<evidence type="ECO:0000256" key="3">
    <source>
        <dbReference type="ARBA" id="ARBA00023163"/>
    </source>
</evidence>
<keyword evidence="2" id="KW-0238">DNA-binding</keyword>
<keyword evidence="1" id="KW-0805">Transcription regulation</keyword>
<sequence>MKYIEFNKTVCGVNLLLNVIDFQSDCPFALDYRTTSADFFQIYFLKKANGYLLLNDKKIELESNSVIFISKHQHYSWYVDYAQFEGQLLLFQDEFLNDFFSDQFFIFRFLYFYQTKFPLSLKISDVILSENLMKLAKIKEELIHSKTDSVHLIRSLLYYILISLNRLYAVENNLKNAISVDNTAYHFRQLVEKHINKLHRVEDYTALLGISRISLNKVVKEQFNVTVTSFIKLRLLFEIKMKLIHTTMTISEIADRYNFSEPNHLSRFFKQKTNYSPTDFRLAYQNGIDL</sequence>
<evidence type="ECO:0000256" key="2">
    <source>
        <dbReference type="ARBA" id="ARBA00023125"/>
    </source>
</evidence>
<dbReference type="PANTHER" id="PTHR43280">
    <property type="entry name" value="ARAC-FAMILY TRANSCRIPTIONAL REGULATOR"/>
    <property type="match status" value="1"/>
</dbReference>
<dbReference type="InterPro" id="IPR009057">
    <property type="entry name" value="Homeodomain-like_sf"/>
</dbReference>
<dbReference type="EMBL" id="AP026867">
    <property type="protein sequence ID" value="BDS11460.1"/>
    <property type="molecule type" value="Genomic_DNA"/>
</dbReference>
<evidence type="ECO:0000313" key="5">
    <source>
        <dbReference type="EMBL" id="BDS11460.1"/>
    </source>
</evidence>
<keyword evidence="3" id="KW-0804">Transcription</keyword>
<keyword evidence="6" id="KW-1185">Reference proteome</keyword>
<dbReference type="GO" id="GO:0043565">
    <property type="term" value="F:sequence-specific DNA binding"/>
    <property type="evidence" value="ECO:0007669"/>
    <property type="project" value="InterPro"/>
</dbReference>
<dbReference type="SUPFAM" id="SSF46689">
    <property type="entry name" value="Homeodomain-like"/>
    <property type="match status" value="1"/>
</dbReference>